<sequence length="163" mass="18478">MSEAQWLTSEERRAWLALWAVFFKLPGQLDSELNRLAKITVFDYHVLAMLSEQSDRCLSMSELAGKTSSSLSRLSHVVKKLESRGWMTRCASSFDARVTMATLTEEGYRTVLELAPRHVASARRLMFDQLDDADVADLARVGRKIIAGLDANHWIFRDEAVTE</sequence>
<dbReference type="EMBL" id="BAABCJ010000002">
    <property type="protein sequence ID" value="GAA3704094.1"/>
    <property type="molecule type" value="Genomic_DNA"/>
</dbReference>
<dbReference type="InterPro" id="IPR000835">
    <property type="entry name" value="HTH_MarR-typ"/>
</dbReference>
<dbReference type="InterPro" id="IPR036388">
    <property type="entry name" value="WH-like_DNA-bd_sf"/>
</dbReference>
<dbReference type="Pfam" id="PF01047">
    <property type="entry name" value="MarR"/>
    <property type="match status" value="1"/>
</dbReference>
<comment type="caution">
    <text evidence="2">The sequence shown here is derived from an EMBL/GenBank/DDBJ whole genome shotgun (WGS) entry which is preliminary data.</text>
</comment>
<dbReference type="InterPro" id="IPR036390">
    <property type="entry name" value="WH_DNA-bd_sf"/>
</dbReference>
<dbReference type="Gene3D" id="1.10.10.10">
    <property type="entry name" value="Winged helix-like DNA-binding domain superfamily/Winged helix DNA-binding domain"/>
    <property type="match status" value="1"/>
</dbReference>
<dbReference type="RefSeq" id="WP_344882926.1">
    <property type="nucleotide sequence ID" value="NZ_BAABCJ010000002.1"/>
</dbReference>
<proteinExistence type="predicted"/>
<accession>A0ABP7DFT9</accession>
<keyword evidence="3" id="KW-1185">Reference proteome</keyword>
<dbReference type="SUPFAM" id="SSF46785">
    <property type="entry name" value="Winged helix' DNA-binding domain"/>
    <property type="match status" value="1"/>
</dbReference>
<dbReference type="PANTHER" id="PTHR33164">
    <property type="entry name" value="TRANSCRIPTIONAL REGULATOR, MARR FAMILY"/>
    <property type="match status" value="1"/>
</dbReference>
<reference evidence="3" key="1">
    <citation type="journal article" date="2019" name="Int. J. Syst. Evol. Microbiol.">
        <title>The Global Catalogue of Microorganisms (GCM) 10K type strain sequencing project: providing services to taxonomists for standard genome sequencing and annotation.</title>
        <authorList>
            <consortium name="The Broad Institute Genomics Platform"/>
            <consortium name="The Broad Institute Genome Sequencing Center for Infectious Disease"/>
            <person name="Wu L."/>
            <person name="Ma J."/>
        </authorList>
    </citation>
    <scope>NUCLEOTIDE SEQUENCE [LARGE SCALE GENOMIC DNA]</scope>
    <source>
        <strain evidence="3">JCM 16961</strain>
    </source>
</reference>
<evidence type="ECO:0000259" key="1">
    <source>
        <dbReference type="PROSITE" id="PS50995"/>
    </source>
</evidence>
<protein>
    <submittedName>
        <fullName evidence="2">MarR family transcriptional regulator</fullName>
    </submittedName>
</protein>
<evidence type="ECO:0000313" key="2">
    <source>
        <dbReference type="EMBL" id="GAA3704094.1"/>
    </source>
</evidence>
<dbReference type="SMART" id="SM00347">
    <property type="entry name" value="HTH_MARR"/>
    <property type="match status" value="1"/>
</dbReference>
<dbReference type="InterPro" id="IPR039422">
    <property type="entry name" value="MarR/SlyA-like"/>
</dbReference>
<dbReference type="PROSITE" id="PS50995">
    <property type="entry name" value="HTH_MARR_2"/>
    <property type="match status" value="1"/>
</dbReference>
<organism evidence="2 3">
    <name type="scientific">Zhihengliuella alba</name>
    <dbReference type="NCBI Taxonomy" id="547018"/>
    <lineage>
        <taxon>Bacteria</taxon>
        <taxon>Bacillati</taxon>
        <taxon>Actinomycetota</taxon>
        <taxon>Actinomycetes</taxon>
        <taxon>Micrococcales</taxon>
        <taxon>Micrococcaceae</taxon>
        <taxon>Zhihengliuella</taxon>
    </lineage>
</organism>
<dbReference type="Proteomes" id="UP001501536">
    <property type="component" value="Unassembled WGS sequence"/>
</dbReference>
<feature type="domain" description="HTH marR-type" evidence="1">
    <location>
        <begin position="11"/>
        <end position="147"/>
    </location>
</feature>
<name>A0ABP7DFT9_9MICC</name>
<evidence type="ECO:0000313" key="3">
    <source>
        <dbReference type="Proteomes" id="UP001501536"/>
    </source>
</evidence>
<gene>
    <name evidence="2" type="ORF">GCM10022377_17230</name>
</gene>
<dbReference type="PANTHER" id="PTHR33164:SF99">
    <property type="entry name" value="MARR FAMILY REGULATORY PROTEIN"/>
    <property type="match status" value="1"/>
</dbReference>